<dbReference type="RefSeq" id="WP_202634683.1">
    <property type="nucleotide sequence ID" value="NZ_CP010554.1"/>
</dbReference>
<dbReference type="Proteomes" id="UP000061603">
    <property type="component" value="Chromosome"/>
</dbReference>
<accession>A0A0C5J0U1</accession>
<keyword evidence="2" id="KW-1185">Reference proteome</keyword>
<dbReference type="HOGENOM" id="CLU_982286_0_0_4"/>
<organism evidence="1 2">
    <name type="scientific">Rugosibacter aromaticivorans</name>
    <dbReference type="NCBI Taxonomy" id="1565605"/>
    <lineage>
        <taxon>Bacteria</taxon>
        <taxon>Pseudomonadati</taxon>
        <taxon>Pseudomonadota</taxon>
        <taxon>Betaproteobacteria</taxon>
        <taxon>Nitrosomonadales</taxon>
        <taxon>Sterolibacteriaceae</taxon>
        <taxon>Rugosibacter</taxon>
    </lineage>
</organism>
<proteinExistence type="predicted"/>
<evidence type="ECO:0000313" key="1">
    <source>
        <dbReference type="EMBL" id="AJP48682.1"/>
    </source>
</evidence>
<dbReference type="STRING" id="1565605.PG1C_10015"/>
<name>A0A0C5J0U1_9PROT</name>
<dbReference type="EMBL" id="CP010554">
    <property type="protein sequence ID" value="AJP48682.1"/>
    <property type="molecule type" value="Genomic_DNA"/>
</dbReference>
<protein>
    <submittedName>
        <fullName evidence="1">Uncharacterized protein</fullName>
    </submittedName>
</protein>
<sequence>MTSLRKQWSVAILAVLWALTFTVTTQQLKSAPRQTVAIEMQVALPLFVQVFMAMGDRYLAANIAAIRALVVSTEKMKPEDYAILGKVQKDVSWLNPAHEDNYYIAFAILPQYGEVDAAQTILARASRARFFDYQPAFFYGFNQWYYKHDPTGAAAWMREAALKLPDPDQQLTMQNMAARWVDRAQDTELAIRVVEALAKEARRPDFRKYLQTRVVRLRQLQQLRSAADSYRERFGKPVPDLQTLVTSGILLALPQDPFGFGFGFDKQGQIVLRTSPPSP</sequence>
<dbReference type="KEGG" id="rbu:PG1C_10015"/>
<dbReference type="PATRIC" id="fig|1565605.3.peg.2132"/>
<gene>
    <name evidence="1" type="ORF">PG1C_10015</name>
</gene>
<dbReference type="AlphaFoldDB" id="A0A0C5J0U1"/>
<reference evidence="1 2" key="1">
    <citation type="journal article" date="2015" name="Genome Announc.">
        <title>Complete Genome Sequence of a Novel Bacterium within the Family Rhodocyclaceae That Degrades Polycyclic Aromatic Hydrocarbons.</title>
        <authorList>
            <person name="Singleton D.R."/>
            <person name="Dickey A.N."/>
            <person name="Scholl E.H."/>
            <person name="Wright F.A."/>
            <person name="Aitken M.D."/>
        </authorList>
    </citation>
    <scope>NUCLEOTIDE SEQUENCE [LARGE SCALE GENOMIC DNA]</scope>
    <source>
        <strain evidence="2">PG1-Ca6</strain>
    </source>
</reference>
<evidence type="ECO:0000313" key="2">
    <source>
        <dbReference type="Proteomes" id="UP000061603"/>
    </source>
</evidence>